<reference evidence="1" key="1">
    <citation type="submission" date="2020-11" db="EMBL/GenBank/DDBJ databases">
        <authorList>
            <person name="Davenport K.M."/>
            <person name="Bickhart D.M."/>
            <person name="Smith T.P.L."/>
            <person name="Murdoch B.M."/>
            <person name="Rosen B.D."/>
        </authorList>
    </citation>
    <scope>NUCLEOTIDE SEQUENCE [LARGE SCALE GENOMIC DNA]</scope>
    <source>
        <strain evidence="1">OAR_USU_Benz2616</strain>
    </source>
</reference>
<proteinExistence type="predicted"/>
<name>A0AC11E4Y4_SHEEP</name>
<accession>A0AC11E4Y4</accession>
<gene>
    <name evidence="1" type="primary">SLC6A15</name>
</gene>
<dbReference type="Ensembl" id="ENSOART00020060593.1">
    <property type="protein sequence ID" value="ENSOARP00020053624.1"/>
    <property type="gene ID" value="ENSOARG00020007201.2"/>
</dbReference>
<reference evidence="1" key="2">
    <citation type="submission" date="2025-08" db="UniProtKB">
        <authorList>
            <consortium name="Ensembl"/>
        </authorList>
    </citation>
    <scope>IDENTIFICATION</scope>
</reference>
<sequence length="634" mass="70976">MPKNSKVVKRELDDEVIESVKDLLSNEDSADDAFKKSELVVDVPEEKDTDVVERSEVKDERPAWNSKLQYILAQVGFSVGLGNVWRFPYLCQKNGGVVEPECEKSSATTYYWYREALNISSSISESGGLNWKMTICLLAAWVVVCLAMIKGIQSSGKIMYFSSLFPYVVLICFLIRALLLNGSVDGIRHMFTPELEIMLEPKVWREAAAQVFFALGLGFGGVIAFSSYNKRDNNCHFDAVLVSFINFFTSILATLVVFAVLGFKANVINEKCIAENSEMIIKLVKMGNISQDIIPHHINFSAITAEDYDLVYDIIQKVKEEEFPELHLNACQIEDELNKAVQGTGLAFIAFTEAMTHFPASPFWSVMFFLMLVNLGLGSMFGTIEGIITPVVDTFKVRKEILTVICCLLAFCIGLIFVQRSGNYFVTMFDDYSATLPLLIVVILENIAVSFVYGIDKFMEDLKDMLGFAPNRYYYYMWKYVSPLMLLSLLIASIVNMGLSPPGYNAWMEDKASEKFLSYPTWGMVICISLMVLAVLPIPVVFIIRRCNLIDDSSGNLASVTYKRGRVLKEPINLEGDDASLIHGKISSEMSSPNFGKNIYRKQSGSPTLDTAPNGRYGIGYLMADMPDMPESDL</sequence>
<protein>
    <submittedName>
        <fullName evidence="1">Solute carrier family 6 member 15</fullName>
    </submittedName>
</protein>
<evidence type="ECO:0000313" key="1">
    <source>
        <dbReference type="Ensembl" id="ENSOARP00020053624.1"/>
    </source>
</evidence>
<reference evidence="1" key="3">
    <citation type="submission" date="2025-09" db="UniProtKB">
        <authorList>
            <consortium name="Ensembl"/>
        </authorList>
    </citation>
    <scope>IDENTIFICATION</scope>
</reference>
<organism evidence="1">
    <name type="scientific">Ovis aries</name>
    <name type="common">Sheep</name>
    <dbReference type="NCBI Taxonomy" id="9940"/>
    <lineage>
        <taxon>Eukaryota</taxon>
        <taxon>Metazoa</taxon>
        <taxon>Chordata</taxon>
        <taxon>Craniata</taxon>
        <taxon>Vertebrata</taxon>
        <taxon>Euteleostomi</taxon>
        <taxon>Mammalia</taxon>
        <taxon>Eutheria</taxon>
        <taxon>Laurasiatheria</taxon>
        <taxon>Artiodactyla</taxon>
        <taxon>Ruminantia</taxon>
        <taxon>Pecora</taxon>
        <taxon>Bovidae</taxon>
        <taxon>Caprinae</taxon>
        <taxon>Ovis</taxon>
    </lineage>
</organism>